<dbReference type="SUPFAM" id="SSF56954">
    <property type="entry name" value="Outer membrane efflux proteins (OEP)"/>
    <property type="match status" value="1"/>
</dbReference>
<dbReference type="Gene3D" id="3.40.50.2300">
    <property type="match status" value="1"/>
</dbReference>
<evidence type="ECO:0000313" key="8">
    <source>
        <dbReference type="EMBL" id="MBC8179284.1"/>
    </source>
</evidence>
<dbReference type="InterPro" id="IPR003423">
    <property type="entry name" value="OMP_efflux"/>
</dbReference>
<evidence type="ECO:0000313" key="9">
    <source>
        <dbReference type="Proteomes" id="UP000650524"/>
    </source>
</evidence>
<dbReference type="PANTHER" id="PTHR30026">
    <property type="entry name" value="OUTER MEMBRANE PROTEIN TOLC"/>
    <property type="match status" value="1"/>
</dbReference>
<gene>
    <name evidence="8" type="ORF">H8E19_17920</name>
</gene>
<protein>
    <submittedName>
        <fullName evidence="8">TolC family protein</fullName>
    </submittedName>
</protein>
<name>A0A8J6N3N3_9DELT</name>
<evidence type="ECO:0000256" key="1">
    <source>
        <dbReference type="ARBA" id="ARBA00004442"/>
    </source>
</evidence>
<evidence type="ECO:0000256" key="3">
    <source>
        <dbReference type="ARBA" id="ARBA00022448"/>
    </source>
</evidence>
<dbReference type="AlphaFoldDB" id="A0A8J6N3N3"/>
<keyword evidence="6" id="KW-0472">Membrane</keyword>
<dbReference type="Gene3D" id="1.20.1600.10">
    <property type="entry name" value="Outer membrane efflux proteins (OEP)"/>
    <property type="match status" value="1"/>
</dbReference>
<dbReference type="GO" id="GO:0015288">
    <property type="term" value="F:porin activity"/>
    <property type="evidence" value="ECO:0007669"/>
    <property type="project" value="TreeGrafter"/>
</dbReference>
<sequence>MTILKQSLPTLRALLFFLTISFPVITLHTSAEGSESLPTKTVALLSDGQSEPLKDLTLRFKKAFQILAQGEVTPVFKQDPGYSARWQGKRAANALRAALKNPHVDLVFINGPLLAAEAVQMASSHPKPVVGFFTFDPAFVLPKKFIKRQPLALTVIPRQIQTDLKTMAQMFKSRDLTILVDGILLGQIKGLKQHLIDVAKTHGFDAKIKPIKKTAQGTLESLDKQVKAVYLTTGIRMPDSQRKLLVKQLNERKIFTFSGVGAVDIKNGALAGQLPPLNERLARHAALNAMRFFSGMRARNPLDSLKPRRRLMINEKTAVAVGYHVSEKMAEKAEEIEPEPKQKTVVAALPEVDRVPFENYLKKHSAPELTLAQAVKRTLKKNASLSVKQARVEEDRQDRDRMLTELFPQVRGNVGYTRVDENLAQRSFETIPLDQSSAGVALRQLIFSDPVITRLRAANKNVDSALFKEESFRLDVAARTQERYIDCLAAAALYWIREYNLKLTQQNLETARQRKVAGTAGPQEVYRWESQEAQDRSRVLSARSALQRAMVGLNRIMGENQNQIWAFQDHRGTHIDGAFNARTFRSLIRNPKDFSVLNTFVIDEALDTSPELKSIDSLIDATRIFRGYYRRRFWTPEASMAFDYRHTFDRTFDNPASSEKFFSKIPEDADNHWALQIKLVWSLFEGGGKVVDMRKNRATLRKLESLHREAAEIVEERARNALIRASTARSDMDLARVAAIAAKKNFKVVRDGYTQGVASILDLLDAQREAMVQERQAVLSEYRFLKAVVEVERSMNRIAALLPKEEQEAWWQELKDRLGRKGK</sequence>
<comment type="similarity">
    <text evidence="2">Belongs to the outer membrane factor (OMF) (TC 1.B.17) family.</text>
</comment>
<proteinExistence type="inferred from homology"/>
<reference evidence="8 9" key="1">
    <citation type="submission" date="2020-08" db="EMBL/GenBank/DDBJ databases">
        <title>Bridging the membrane lipid divide: bacteria of the FCB group superphylum have the potential to synthesize archaeal ether lipids.</title>
        <authorList>
            <person name="Villanueva L."/>
            <person name="Von Meijenfeldt F.A.B."/>
            <person name="Westbye A.B."/>
            <person name="Yadav S."/>
            <person name="Hopmans E.C."/>
            <person name="Dutilh B.E."/>
            <person name="Sinninghe Damste J.S."/>
        </authorList>
    </citation>
    <scope>NUCLEOTIDE SEQUENCE [LARGE SCALE GENOMIC DNA]</scope>
    <source>
        <strain evidence="8">NIOZ-UU27</strain>
    </source>
</reference>
<comment type="subcellular location">
    <subcellularLocation>
        <location evidence="1">Cell outer membrane</location>
    </subcellularLocation>
</comment>
<evidence type="ECO:0000256" key="4">
    <source>
        <dbReference type="ARBA" id="ARBA00022452"/>
    </source>
</evidence>
<dbReference type="GO" id="GO:1990281">
    <property type="term" value="C:efflux pump complex"/>
    <property type="evidence" value="ECO:0007669"/>
    <property type="project" value="TreeGrafter"/>
</dbReference>
<dbReference type="PANTHER" id="PTHR30026:SF20">
    <property type="entry name" value="OUTER MEMBRANE PROTEIN TOLC"/>
    <property type="match status" value="1"/>
</dbReference>
<dbReference type="EMBL" id="JACNJD010000367">
    <property type="protein sequence ID" value="MBC8179284.1"/>
    <property type="molecule type" value="Genomic_DNA"/>
</dbReference>
<evidence type="ECO:0000256" key="2">
    <source>
        <dbReference type="ARBA" id="ARBA00007613"/>
    </source>
</evidence>
<evidence type="ECO:0000256" key="6">
    <source>
        <dbReference type="ARBA" id="ARBA00023136"/>
    </source>
</evidence>
<keyword evidence="4" id="KW-1134">Transmembrane beta strand</keyword>
<evidence type="ECO:0000256" key="5">
    <source>
        <dbReference type="ARBA" id="ARBA00022692"/>
    </source>
</evidence>
<keyword evidence="3" id="KW-0813">Transport</keyword>
<dbReference type="GO" id="GO:0009279">
    <property type="term" value="C:cell outer membrane"/>
    <property type="evidence" value="ECO:0007669"/>
    <property type="project" value="UniProtKB-SubCell"/>
</dbReference>
<evidence type="ECO:0000256" key="7">
    <source>
        <dbReference type="ARBA" id="ARBA00023237"/>
    </source>
</evidence>
<dbReference type="Proteomes" id="UP000650524">
    <property type="component" value="Unassembled WGS sequence"/>
</dbReference>
<dbReference type="GO" id="GO:0015562">
    <property type="term" value="F:efflux transmembrane transporter activity"/>
    <property type="evidence" value="ECO:0007669"/>
    <property type="project" value="InterPro"/>
</dbReference>
<dbReference type="Pfam" id="PF02321">
    <property type="entry name" value="OEP"/>
    <property type="match status" value="2"/>
</dbReference>
<keyword evidence="7" id="KW-0998">Cell outer membrane</keyword>
<accession>A0A8J6N3N3</accession>
<dbReference type="InterPro" id="IPR051906">
    <property type="entry name" value="TolC-like"/>
</dbReference>
<keyword evidence="5" id="KW-0812">Transmembrane</keyword>
<comment type="caution">
    <text evidence="8">The sequence shown here is derived from an EMBL/GenBank/DDBJ whole genome shotgun (WGS) entry which is preliminary data.</text>
</comment>
<organism evidence="8 9">
    <name type="scientific">Candidatus Desulfacyla euxinica</name>
    <dbReference type="NCBI Taxonomy" id="2841693"/>
    <lineage>
        <taxon>Bacteria</taxon>
        <taxon>Deltaproteobacteria</taxon>
        <taxon>Candidatus Desulfacyla</taxon>
    </lineage>
</organism>